<dbReference type="EMBL" id="BGZK01000435">
    <property type="protein sequence ID" value="GBP43400.1"/>
    <property type="molecule type" value="Genomic_DNA"/>
</dbReference>
<comment type="caution">
    <text evidence="2">The sequence shown here is derived from an EMBL/GenBank/DDBJ whole genome shotgun (WGS) entry which is preliminary data.</text>
</comment>
<evidence type="ECO:0000313" key="3">
    <source>
        <dbReference type="Proteomes" id="UP000299102"/>
    </source>
</evidence>
<keyword evidence="3" id="KW-1185">Reference proteome</keyword>
<feature type="region of interest" description="Disordered" evidence="1">
    <location>
        <begin position="82"/>
        <end position="123"/>
    </location>
</feature>
<name>A0A4C1VXR4_EUMVA</name>
<gene>
    <name evidence="2" type="ORF">EVAR_33928_1</name>
</gene>
<organism evidence="2 3">
    <name type="scientific">Eumeta variegata</name>
    <name type="common">Bagworm moth</name>
    <name type="synonym">Eumeta japonica</name>
    <dbReference type="NCBI Taxonomy" id="151549"/>
    <lineage>
        <taxon>Eukaryota</taxon>
        <taxon>Metazoa</taxon>
        <taxon>Ecdysozoa</taxon>
        <taxon>Arthropoda</taxon>
        <taxon>Hexapoda</taxon>
        <taxon>Insecta</taxon>
        <taxon>Pterygota</taxon>
        <taxon>Neoptera</taxon>
        <taxon>Endopterygota</taxon>
        <taxon>Lepidoptera</taxon>
        <taxon>Glossata</taxon>
        <taxon>Ditrysia</taxon>
        <taxon>Tineoidea</taxon>
        <taxon>Psychidae</taxon>
        <taxon>Oiketicinae</taxon>
        <taxon>Eumeta</taxon>
    </lineage>
</organism>
<evidence type="ECO:0000313" key="2">
    <source>
        <dbReference type="EMBL" id="GBP43400.1"/>
    </source>
</evidence>
<reference evidence="2 3" key="1">
    <citation type="journal article" date="2019" name="Commun. Biol.">
        <title>The bagworm genome reveals a unique fibroin gene that provides high tensile strength.</title>
        <authorList>
            <person name="Kono N."/>
            <person name="Nakamura H."/>
            <person name="Ohtoshi R."/>
            <person name="Tomita M."/>
            <person name="Numata K."/>
            <person name="Arakawa K."/>
        </authorList>
    </citation>
    <scope>NUCLEOTIDE SEQUENCE [LARGE SCALE GENOMIC DNA]</scope>
</reference>
<protein>
    <submittedName>
        <fullName evidence="2">Uncharacterized protein</fullName>
    </submittedName>
</protein>
<evidence type="ECO:0000256" key="1">
    <source>
        <dbReference type="SAM" id="MobiDB-lite"/>
    </source>
</evidence>
<sequence length="142" mass="15153">MAPNIIFLERKYPISASSLNNDRIRGTIQISHAPTGHCKFLCPARSDELMDNQNPSQCSGVAPAGTSCRGRAVTCDCAAACSRASEAPSRPESGPRSGALSRPAPRLININDAEAPPPPPRAPRAHATVCILWLRVRCVIEV</sequence>
<dbReference type="Proteomes" id="UP000299102">
    <property type="component" value="Unassembled WGS sequence"/>
</dbReference>
<dbReference type="AlphaFoldDB" id="A0A4C1VXR4"/>
<proteinExistence type="predicted"/>
<accession>A0A4C1VXR4</accession>